<dbReference type="Proteomes" id="UP001409585">
    <property type="component" value="Unassembled WGS sequence"/>
</dbReference>
<comment type="similarity">
    <text evidence="1">Belongs to the short-chain fatty acyl-CoA assimilation regulator (ScfR) family.</text>
</comment>
<dbReference type="InterPro" id="IPR010982">
    <property type="entry name" value="Lambda_DNA-bd_dom_sf"/>
</dbReference>
<evidence type="ECO:0000313" key="4">
    <source>
        <dbReference type="EMBL" id="GAA4958841.1"/>
    </source>
</evidence>
<dbReference type="RefSeq" id="WP_345427496.1">
    <property type="nucleotide sequence ID" value="NZ_AP031496.1"/>
</dbReference>
<dbReference type="PANTHER" id="PTHR43236:SF1">
    <property type="entry name" value="BLL7220 PROTEIN"/>
    <property type="match status" value="1"/>
</dbReference>
<dbReference type="Pfam" id="PF06114">
    <property type="entry name" value="Peptidase_M78"/>
    <property type="match status" value="1"/>
</dbReference>
<dbReference type="Gene3D" id="1.10.10.2910">
    <property type="match status" value="1"/>
</dbReference>
<organism evidence="4 5">
    <name type="scientific">Halioxenophilus aromaticivorans</name>
    <dbReference type="NCBI Taxonomy" id="1306992"/>
    <lineage>
        <taxon>Bacteria</taxon>
        <taxon>Pseudomonadati</taxon>
        <taxon>Pseudomonadota</taxon>
        <taxon>Gammaproteobacteria</taxon>
        <taxon>Alteromonadales</taxon>
        <taxon>Alteromonadaceae</taxon>
        <taxon>Halioxenophilus</taxon>
    </lineage>
</organism>
<name>A0AAV3U962_9ALTE</name>
<dbReference type="Pfam" id="PF01381">
    <property type="entry name" value="HTH_3"/>
    <property type="match status" value="1"/>
</dbReference>
<comment type="caution">
    <text evidence="4">The sequence shown here is derived from an EMBL/GenBank/DDBJ whole genome shotgun (WGS) entry which is preliminary data.</text>
</comment>
<dbReference type="SMART" id="SM00530">
    <property type="entry name" value="HTH_XRE"/>
    <property type="match status" value="1"/>
</dbReference>
<dbReference type="GO" id="GO:0003677">
    <property type="term" value="F:DNA binding"/>
    <property type="evidence" value="ECO:0007669"/>
    <property type="project" value="InterPro"/>
</dbReference>
<dbReference type="InterPro" id="IPR010359">
    <property type="entry name" value="IrrE_HExxH"/>
</dbReference>
<accession>A0AAV3U962</accession>
<feature type="domain" description="HTH cro/C1-type" evidence="3">
    <location>
        <begin position="10"/>
        <end position="61"/>
    </location>
</feature>
<dbReference type="PROSITE" id="PS50943">
    <property type="entry name" value="HTH_CROC1"/>
    <property type="match status" value="1"/>
</dbReference>
<evidence type="ECO:0000259" key="3">
    <source>
        <dbReference type="PROSITE" id="PS50943"/>
    </source>
</evidence>
<dbReference type="CDD" id="cd00093">
    <property type="entry name" value="HTH_XRE"/>
    <property type="match status" value="1"/>
</dbReference>
<gene>
    <name evidence="4" type="ORF">GCM10025791_44540</name>
</gene>
<keyword evidence="5" id="KW-1185">Reference proteome</keyword>
<evidence type="ECO:0000256" key="2">
    <source>
        <dbReference type="SAM" id="MobiDB-lite"/>
    </source>
</evidence>
<dbReference type="Gene3D" id="1.10.260.40">
    <property type="entry name" value="lambda repressor-like DNA-binding domains"/>
    <property type="match status" value="1"/>
</dbReference>
<proteinExistence type="inferred from homology"/>
<dbReference type="InterPro" id="IPR001387">
    <property type="entry name" value="Cro/C1-type_HTH"/>
</dbReference>
<dbReference type="SUPFAM" id="SSF47413">
    <property type="entry name" value="lambda repressor-like DNA-binding domains"/>
    <property type="match status" value="1"/>
</dbReference>
<protein>
    <submittedName>
        <fullName evidence="4">XRE family transcriptional regulator</fullName>
    </submittedName>
</protein>
<sequence length="387" mass="43316">MFNNTRFALARKRRGLTKRALAKEVGVTDRSITAYESGQTVPESQTIEKIANALRFPVEFFFADDVEELPVEVASFRALTKMTAAQRDIALSAGSVALLLNQWIENKFDLPAPDFPEDYRISLGERAKKDKGQQSSEGDQYPSGGHGNDPEAAAEMLRRYWDLGELPIKNMIALLEAKGVRVFSLSVDAREVDAFSMWYGDIPFVFLNTKKTAERCRFDAAHELGHLVMHRHGAPQGQEAEKEANAFASAFLMPRRSVLANAPRSATLKSLISHKKYWNVSAAALNYRLHSLNLTTDWSYRTLCIDLAKLGRDHEPEPSPFETSQVLKKVFASLREDGISKADVARELLIQPEELDELTFGLMLNVLSGRSHGNISHNKRPSLKLVN</sequence>
<dbReference type="AlphaFoldDB" id="A0AAV3U962"/>
<dbReference type="PANTHER" id="PTHR43236">
    <property type="entry name" value="ANTITOXIN HIGA1"/>
    <property type="match status" value="1"/>
</dbReference>
<evidence type="ECO:0000313" key="5">
    <source>
        <dbReference type="Proteomes" id="UP001409585"/>
    </source>
</evidence>
<evidence type="ECO:0000256" key="1">
    <source>
        <dbReference type="ARBA" id="ARBA00007227"/>
    </source>
</evidence>
<feature type="region of interest" description="Disordered" evidence="2">
    <location>
        <begin position="126"/>
        <end position="149"/>
    </location>
</feature>
<dbReference type="InterPro" id="IPR052345">
    <property type="entry name" value="Rad_response_metalloprotease"/>
</dbReference>
<dbReference type="EMBL" id="BAABLX010000077">
    <property type="protein sequence ID" value="GAA4958841.1"/>
    <property type="molecule type" value="Genomic_DNA"/>
</dbReference>
<reference evidence="5" key="1">
    <citation type="journal article" date="2019" name="Int. J. Syst. Evol. Microbiol.">
        <title>The Global Catalogue of Microorganisms (GCM) 10K type strain sequencing project: providing services to taxonomists for standard genome sequencing and annotation.</title>
        <authorList>
            <consortium name="The Broad Institute Genomics Platform"/>
            <consortium name="The Broad Institute Genome Sequencing Center for Infectious Disease"/>
            <person name="Wu L."/>
            <person name="Ma J."/>
        </authorList>
    </citation>
    <scope>NUCLEOTIDE SEQUENCE [LARGE SCALE GENOMIC DNA]</scope>
    <source>
        <strain evidence="5">JCM 19134</strain>
    </source>
</reference>